<gene>
    <name evidence="2" type="ORF">BD01_1107</name>
</gene>
<dbReference type="STRING" id="195522.BD01_1107"/>
<feature type="transmembrane region" description="Helical" evidence="1">
    <location>
        <begin position="230"/>
        <end position="253"/>
    </location>
</feature>
<dbReference type="RefSeq" id="WP_042690794.1">
    <property type="nucleotide sequence ID" value="NZ_CP007264.1"/>
</dbReference>
<dbReference type="PANTHER" id="PTHR23530:SF1">
    <property type="entry name" value="PERMEASE, MAJOR FACILITATOR SUPERFAMILY-RELATED"/>
    <property type="match status" value="1"/>
</dbReference>
<feature type="transmembrane region" description="Helical" evidence="1">
    <location>
        <begin position="161"/>
        <end position="181"/>
    </location>
</feature>
<feature type="transmembrane region" description="Helical" evidence="1">
    <location>
        <begin position="7"/>
        <end position="28"/>
    </location>
</feature>
<dbReference type="Gene3D" id="1.20.1250.20">
    <property type="entry name" value="MFS general substrate transporter like domains"/>
    <property type="match status" value="1"/>
</dbReference>
<dbReference type="EMBL" id="CP007264">
    <property type="protein sequence ID" value="AHL22724.1"/>
    <property type="molecule type" value="Genomic_DNA"/>
</dbReference>
<evidence type="ECO:0000256" key="1">
    <source>
        <dbReference type="SAM" id="Phobius"/>
    </source>
</evidence>
<accession>W8PL15</accession>
<keyword evidence="3" id="KW-1185">Reference proteome</keyword>
<dbReference type="GO" id="GO:0022857">
    <property type="term" value="F:transmembrane transporter activity"/>
    <property type="evidence" value="ECO:0007669"/>
    <property type="project" value="InterPro"/>
</dbReference>
<dbReference type="Pfam" id="PF07690">
    <property type="entry name" value="MFS_1"/>
    <property type="match status" value="1"/>
</dbReference>
<evidence type="ECO:0000313" key="2">
    <source>
        <dbReference type="EMBL" id="AHL22724.1"/>
    </source>
</evidence>
<keyword evidence="1" id="KW-0812">Transmembrane</keyword>
<dbReference type="GeneID" id="24957415"/>
<dbReference type="InterPro" id="IPR036259">
    <property type="entry name" value="MFS_trans_sf"/>
</dbReference>
<dbReference type="InterPro" id="IPR011701">
    <property type="entry name" value="MFS"/>
</dbReference>
<feature type="transmembrane region" description="Helical" evidence="1">
    <location>
        <begin position="135"/>
        <end position="155"/>
    </location>
</feature>
<feature type="transmembrane region" description="Helical" evidence="1">
    <location>
        <begin position="367"/>
        <end position="390"/>
    </location>
</feature>
<proteinExistence type="predicted"/>
<keyword evidence="1" id="KW-1133">Transmembrane helix</keyword>
<dbReference type="OrthoDB" id="85689at2157"/>
<feature type="transmembrane region" description="Helical" evidence="1">
    <location>
        <begin position="91"/>
        <end position="114"/>
    </location>
</feature>
<dbReference type="eggNOG" id="arCOG00132">
    <property type="taxonomic scope" value="Archaea"/>
</dbReference>
<dbReference type="KEGG" id="tnu:BD01_1107"/>
<feature type="transmembrane region" description="Helical" evidence="1">
    <location>
        <begin position="66"/>
        <end position="85"/>
    </location>
</feature>
<dbReference type="AlphaFoldDB" id="W8PL15"/>
<keyword evidence="1" id="KW-0472">Membrane</keyword>
<dbReference type="Proteomes" id="UP000019434">
    <property type="component" value="Chromosome"/>
</dbReference>
<organism evidence="2 3">
    <name type="scientific">Thermococcus nautili</name>
    <dbReference type="NCBI Taxonomy" id="195522"/>
    <lineage>
        <taxon>Archaea</taxon>
        <taxon>Methanobacteriati</taxon>
        <taxon>Methanobacteriota</taxon>
        <taxon>Thermococci</taxon>
        <taxon>Thermococcales</taxon>
        <taxon>Thermococcaceae</taxon>
        <taxon>Thermococcus</taxon>
    </lineage>
</organism>
<feature type="transmembrane region" description="Helical" evidence="1">
    <location>
        <begin position="332"/>
        <end position="355"/>
    </location>
</feature>
<sequence>MNLLNRYRLLMVLMHTGFLGNLVVIYYLSKGLSYAQIGLATALTAWGIVLLEVPTGIVGDRVSRKLSVLIGLTLNAIATLVLIFLNGFAMLLLYALLTALSVTFVSGSLQAWLFDTMRHLGREREFREFMKGTKSLTIPVSALTLVIGAFLAQLYGFTLPLVLSFIIEVAMIILALSIPEYGFEPVKESYGKHTLGAFRELFSGRIFPLVAVSILVSLETNQFRKFFEPYLGRVLAIYLGTTLTGTLGLLGIAEVTVRTLPKFIGIRIRDSWSLRLYSVAPVLVPILTILSVLYKNPLWIVLLGVVATVVSTAFQFNIAIELQHRLPSEKRATILSADSMVSALTMGSFYTVYGFAVNALGLAKARLVFALGLLALGLLVKVLEVLGPLGEVLKVGHIKREH</sequence>
<feature type="transmembrane region" description="Helical" evidence="1">
    <location>
        <begin position="274"/>
        <end position="294"/>
    </location>
</feature>
<reference evidence="2 3" key="1">
    <citation type="submission" date="2014-02" db="EMBL/GenBank/DDBJ databases">
        <title>Genome Sequence of an Hyperthermophilic Archaeon, Thermococcus nautili 30-1, producing viral vesicles.</title>
        <authorList>
            <person name="Oberto J."/>
            <person name="Gaudin M."/>
            <person name="Cossu M."/>
            <person name="Gorlas A."/>
            <person name="Slesarev A."/>
            <person name="Marguet E."/>
            <person name="Forterre P."/>
        </authorList>
    </citation>
    <scope>NUCLEOTIDE SEQUENCE [LARGE SCALE GENOMIC DNA]</scope>
    <source>
        <strain evidence="2 3">30-1</strain>
    </source>
</reference>
<evidence type="ECO:0000313" key="3">
    <source>
        <dbReference type="Proteomes" id="UP000019434"/>
    </source>
</evidence>
<dbReference type="SUPFAM" id="SSF103473">
    <property type="entry name" value="MFS general substrate transporter"/>
    <property type="match status" value="1"/>
</dbReference>
<feature type="transmembrane region" description="Helical" evidence="1">
    <location>
        <begin position="300"/>
        <end position="320"/>
    </location>
</feature>
<dbReference type="PANTHER" id="PTHR23530">
    <property type="entry name" value="TRANSPORT PROTEIN-RELATED"/>
    <property type="match status" value="1"/>
</dbReference>
<protein>
    <submittedName>
        <fullName evidence="2">Permeases of the major facilitator superfamily</fullName>
    </submittedName>
</protein>
<name>W8PL15_9EURY</name>
<feature type="transmembrane region" description="Helical" evidence="1">
    <location>
        <begin position="34"/>
        <end position="54"/>
    </location>
</feature>
<dbReference type="HOGENOM" id="CLU_046685_3_0_2"/>
<dbReference type="InterPro" id="IPR053160">
    <property type="entry name" value="MFS_DHA3_Transporter"/>
</dbReference>